<dbReference type="InterPro" id="IPR027580">
    <property type="entry name" value="EXLDI"/>
</dbReference>
<keyword evidence="1" id="KW-1133">Transmembrane helix</keyword>
<evidence type="ECO:0000313" key="3">
    <source>
        <dbReference type="Proteomes" id="UP000325415"/>
    </source>
</evidence>
<proteinExistence type="predicted"/>
<evidence type="ECO:0000256" key="1">
    <source>
        <dbReference type="SAM" id="Phobius"/>
    </source>
</evidence>
<sequence length="173" mass="19495">MPTKNVYVSDADLPLFEKAAELAGALSTAVAAGLRLYVAQCERETRKMAMQTIEVEVNDGPVVSVKRFVGRKILRYEERSGLRTTTFRVYLTAKNQYAIYQRNDPDWGTLSNTEGTGPGWEDAETWQGDWRHSKERSLQVFPNLDSMKGHMPSELIAALTQTQQQPAVEELDI</sequence>
<dbReference type="AlphaFoldDB" id="A0A5N6S9T0"/>
<keyword evidence="3" id="KW-1185">Reference proteome</keyword>
<comment type="caution">
    <text evidence="2">The sequence shown here is derived from an EMBL/GenBank/DDBJ whole genome shotgun (WGS) entry which is preliminary data.</text>
</comment>
<dbReference type="Proteomes" id="UP000325415">
    <property type="component" value="Unassembled WGS sequence"/>
</dbReference>
<dbReference type="EMBL" id="QDAG01000001">
    <property type="protein sequence ID" value="KAE8130337.1"/>
    <property type="molecule type" value="Genomic_DNA"/>
</dbReference>
<name>A0A5N6S9T0_9BIFI</name>
<dbReference type="OrthoDB" id="3199431at2"/>
<keyword evidence="1" id="KW-0812">Transmembrane</keyword>
<accession>A0A5N6S9T0</accession>
<dbReference type="NCBIfam" id="TIGR04342">
    <property type="entry name" value="EXLDI"/>
    <property type="match status" value="1"/>
</dbReference>
<reference evidence="2 3" key="1">
    <citation type="submission" date="2018-04" db="EMBL/GenBank/DDBJ databases">
        <authorList>
            <person name="Eckel V.P."/>
            <person name="Vogel R.F."/>
        </authorList>
    </citation>
    <scope>NUCLEOTIDE SEQUENCE [LARGE SCALE GENOMIC DNA]</scope>
    <source>
        <strain evidence="3">TMW 2.1764</strain>
    </source>
</reference>
<dbReference type="GeneID" id="78126402"/>
<feature type="transmembrane region" description="Helical" evidence="1">
    <location>
        <begin position="20"/>
        <end position="38"/>
    </location>
</feature>
<protein>
    <submittedName>
        <fullName evidence="2">EXLDI protein</fullName>
    </submittedName>
</protein>
<evidence type="ECO:0000313" key="2">
    <source>
        <dbReference type="EMBL" id="KAE8130337.1"/>
    </source>
</evidence>
<dbReference type="RefSeq" id="WP_152579992.1">
    <property type="nucleotide sequence ID" value="NZ_QDAG01000001.1"/>
</dbReference>
<organism evidence="2 3">
    <name type="scientific">Bifidobacterium tibiigranuli</name>
    <dbReference type="NCBI Taxonomy" id="2172043"/>
    <lineage>
        <taxon>Bacteria</taxon>
        <taxon>Bacillati</taxon>
        <taxon>Actinomycetota</taxon>
        <taxon>Actinomycetes</taxon>
        <taxon>Bifidobacteriales</taxon>
        <taxon>Bifidobacteriaceae</taxon>
        <taxon>Bifidobacterium</taxon>
    </lineage>
</organism>
<gene>
    <name evidence="2" type="ORF">DDE84_01645</name>
</gene>
<keyword evidence="1" id="KW-0472">Membrane</keyword>